<evidence type="ECO:0000256" key="1">
    <source>
        <dbReference type="SAM" id="Phobius"/>
    </source>
</evidence>
<feature type="transmembrane region" description="Helical" evidence="1">
    <location>
        <begin position="275"/>
        <end position="298"/>
    </location>
</feature>
<keyword evidence="1" id="KW-0812">Transmembrane</keyword>
<dbReference type="Gene3D" id="2.60.120.260">
    <property type="entry name" value="Galactose-binding domain-like"/>
    <property type="match status" value="2"/>
</dbReference>
<dbReference type="EMBL" id="CAJMWY010000503">
    <property type="protein sequence ID" value="CAE6436334.1"/>
    <property type="molecule type" value="Genomic_DNA"/>
</dbReference>
<dbReference type="AlphaFoldDB" id="A0A8H3APB9"/>
<sequence length="435" mass="47567">MLRNFTLDDATPLIQYDSSWVDGYNSPADSEMPRYQGRSFHVTNTNGATANVTFHGTAIYLYGAKRVNHGYYRVAVDDEPSLSMSGRPLAGAPEKFQSLLFSREGLTNGEHTLRLENIYEDNEKIWLDVDFIVITREVDIATEVQSTIATHNQFTYSRQWSEQNVSGYRNSTARVTSISGETATLNFQGPEILVYGGVGPDFGTFKVQVDSRQPVVLNATRGMTHPPLTLFATSGLGDGQHTLTITNLEGGKFFALDYAEYTSHTTNRGGPNASVIGGIVGGVAAALLFLAIIGWYFIRGLKRAQDRSWDSSHSPILADPQWDDNVQVTPYVDTPSHPPLGHVDARPVIHNAHVATVGMTRKTDTLVAPFPTPRSGESSYGRVSQRGLSPLNSQTETLAQELDAGAAMTLPPLYDQVFSSQSRPRHRDVGGSGQI</sequence>
<evidence type="ECO:0000313" key="3">
    <source>
        <dbReference type="Proteomes" id="UP000663861"/>
    </source>
</evidence>
<reference evidence="2" key="1">
    <citation type="submission" date="2021-01" db="EMBL/GenBank/DDBJ databases">
        <authorList>
            <person name="Kaushik A."/>
        </authorList>
    </citation>
    <scope>NUCLEOTIDE SEQUENCE</scope>
    <source>
        <strain evidence="2">AG4-RS23</strain>
    </source>
</reference>
<evidence type="ECO:0000313" key="2">
    <source>
        <dbReference type="EMBL" id="CAE6436334.1"/>
    </source>
</evidence>
<keyword evidence="1" id="KW-1133">Transmembrane helix</keyword>
<dbReference type="Proteomes" id="UP000663861">
    <property type="component" value="Unassembled WGS sequence"/>
</dbReference>
<proteinExistence type="predicted"/>
<name>A0A8H3APB9_9AGAM</name>
<keyword evidence="1" id="KW-0472">Membrane</keyword>
<accession>A0A8H3APB9</accession>
<comment type="caution">
    <text evidence="2">The sequence shown here is derived from an EMBL/GenBank/DDBJ whole genome shotgun (WGS) entry which is preliminary data.</text>
</comment>
<gene>
    <name evidence="2" type="ORF">RDB_LOCUS32842</name>
</gene>
<organism evidence="2 3">
    <name type="scientific">Rhizoctonia solani</name>
    <dbReference type="NCBI Taxonomy" id="456999"/>
    <lineage>
        <taxon>Eukaryota</taxon>
        <taxon>Fungi</taxon>
        <taxon>Dikarya</taxon>
        <taxon>Basidiomycota</taxon>
        <taxon>Agaricomycotina</taxon>
        <taxon>Agaricomycetes</taxon>
        <taxon>Cantharellales</taxon>
        <taxon>Ceratobasidiaceae</taxon>
        <taxon>Rhizoctonia</taxon>
    </lineage>
</organism>
<evidence type="ECO:0008006" key="4">
    <source>
        <dbReference type="Google" id="ProtNLM"/>
    </source>
</evidence>
<protein>
    <recommendedName>
        <fullName evidence="4">Transmembrane protein</fullName>
    </recommendedName>
</protein>